<dbReference type="InterPro" id="IPR035892">
    <property type="entry name" value="C2_domain_sf"/>
</dbReference>
<dbReference type="SUPFAM" id="SSF54001">
    <property type="entry name" value="Cysteine proteinases"/>
    <property type="match status" value="2"/>
</dbReference>
<dbReference type="PRINTS" id="PR00704">
    <property type="entry name" value="CALPAIN"/>
</dbReference>
<evidence type="ECO:0000313" key="9">
    <source>
        <dbReference type="EMBL" id="OQR76203.1"/>
    </source>
</evidence>
<keyword evidence="10" id="KW-1185">Reference proteome</keyword>
<evidence type="ECO:0000259" key="7">
    <source>
        <dbReference type="PROSITE" id="PS50004"/>
    </source>
</evidence>
<dbReference type="Pfam" id="PF01067">
    <property type="entry name" value="Calpain_III"/>
    <property type="match status" value="1"/>
</dbReference>
<feature type="region of interest" description="Disordered" evidence="6">
    <location>
        <begin position="35"/>
        <end position="54"/>
    </location>
</feature>
<name>A0A1V9XRZ5_9ACAR</name>
<feature type="domain" description="C2" evidence="7">
    <location>
        <begin position="675"/>
        <end position="786"/>
    </location>
</feature>
<keyword evidence="4" id="KW-0788">Thiol protease</keyword>
<accession>A0A1V9XRZ5</accession>
<dbReference type="InterPro" id="IPR000008">
    <property type="entry name" value="C2_dom"/>
</dbReference>
<dbReference type="PANTHER" id="PTHR10183">
    <property type="entry name" value="CALPAIN"/>
    <property type="match status" value="1"/>
</dbReference>
<dbReference type="GO" id="GO:0004198">
    <property type="term" value="F:calcium-dependent cysteine-type endopeptidase activity"/>
    <property type="evidence" value="ECO:0007669"/>
    <property type="project" value="InterPro"/>
</dbReference>
<dbReference type="STRING" id="418985.A0A1V9XRZ5"/>
<comment type="caution">
    <text evidence="5">Lacks conserved residue(s) required for the propagation of feature annotation.</text>
</comment>
<feature type="domain" description="Calpain catalytic" evidence="8">
    <location>
        <begin position="72"/>
        <end position="519"/>
    </location>
</feature>
<dbReference type="Gene3D" id="3.90.70.10">
    <property type="entry name" value="Cysteine proteinases"/>
    <property type="match status" value="2"/>
</dbReference>
<reference evidence="9 10" key="1">
    <citation type="journal article" date="2017" name="Gigascience">
        <title>Draft genome of the honey bee ectoparasitic mite, Tropilaelaps mercedesae, is shaped by the parasitic life history.</title>
        <authorList>
            <person name="Dong X."/>
            <person name="Armstrong S.D."/>
            <person name="Xia D."/>
            <person name="Makepeace B.L."/>
            <person name="Darby A.C."/>
            <person name="Kadowaki T."/>
        </authorList>
    </citation>
    <scope>NUCLEOTIDE SEQUENCE [LARGE SCALE GENOMIC DNA]</scope>
    <source>
        <strain evidence="9">Wuxi-XJTLU</strain>
    </source>
</reference>
<sequence>MDMDLPVRCGLCSDVRVTELQRKYVQNPVARAMRTCGAGGGLPQGSQRRRSPPRKQVNYAALRKACIESGALWEDQEFRADTSALGSDGGQWLKESHGLDPKTIQWRRPFELTDDPKFFVEGLSSADVSEGVAGNVWFVSAANALSREKHLFNKVIPSASLYALVASPEGEKASKFAYCGLFRFMFYHFGEWRQVLVDDRLPVDPHTAVPLFAKSRTKDEFWPILLEKAYAKYLGSYEALRFYWLEKALVDLTGGVCELLNVGTFEMTPQLKDSLHARLSEASRESSPICAMHELPDEIDGLPTSEGRLPCGIMKGRPYTVTGFASIDISASSAIRTLFGGRQQLRMVRLQDPWADSKYTGAFGQNTPFTSLGASFRSLRPTRDRRAATSRGSARVLHKLNGDVCAGTLDEAIGGARARSTRMSRACNTMAPLRQNDFGDDFNECHDDADKPSEVAGRGEYMYSTKQLLRLHSSSVEWTRLSQVERSKLGLKIEQAAEFWVTYDDLLKYFTQFLICHLSRGTAGGNGLLGSLANSGPSLWEQTFAGEWTIGAKGTSQDRAGGSAADTVLRNPQYLLEVTQEQAEFIVYLMQKAPFEPIGFVLVKVEENRRFRLHRQKEIRYTSEFLASRDHYSRVGPIERGRYVLIPCTLEAEVSQGYLLRVLAKSGAVAIKELALDRPQKTLLNRKLPSSVTYVKVIGAKDLVKKTPFTVSAYCVVQCEGSSVRSSTVKNISPEWNFESLFYRKDPNSSVKIQVWNHSLVMDQCLGRAILPPAATEDLKEFDLPLHLKKTETPVGNVLVETFTTADVLSV</sequence>
<dbReference type="InterPro" id="IPR022683">
    <property type="entry name" value="Calpain_III"/>
</dbReference>
<evidence type="ECO:0000313" key="10">
    <source>
        <dbReference type="Proteomes" id="UP000192247"/>
    </source>
</evidence>
<proteinExistence type="inferred from homology"/>
<organism evidence="9 10">
    <name type="scientific">Tropilaelaps mercedesae</name>
    <dbReference type="NCBI Taxonomy" id="418985"/>
    <lineage>
        <taxon>Eukaryota</taxon>
        <taxon>Metazoa</taxon>
        <taxon>Ecdysozoa</taxon>
        <taxon>Arthropoda</taxon>
        <taxon>Chelicerata</taxon>
        <taxon>Arachnida</taxon>
        <taxon>Acari</taxon>
        <taxon>Parasitiformes</taxon>
        <taxon>Mesostigmata</taxon>
        <taxon>Gamasina</taxon>
        <taxon>Dermanyssoidea</taxon>
        <taxon>Laelapidae</taxon>
        <taxon>Tropilaelaps</taxon>
    </lineage>
</organism>
<evidence type="ECO:0000256" key="4">
    <source>
        <dbReference type="ARBA" id="ARBA00022807"/>
    </source>
</evidence>
<evidence type="ECO:0000256" key="1">
    <source>
        <dbReference type="ARBA" id="ARBA00007623"/>
    </source>
</evidence>
<dbReference type="SMART" id="SM00230">
    <property type="entry name" value="CysPc"/>
    <property type="match status" value="1"/>
</dbReference>
<evidence type="ECO:0000256" key="5">
    <source>
        <dbReference type="PROSITE-ProRule" id="PRU00239"/>
    </source>
</evidence>
<dbReference type="Gene3D" id="2.60.40.150">
    <property type="entry name" value="C2 domain"/>
    <property type="match status" value="1"/>
</dbReference>
<dbReference type="InterPro" id="IPR001300">
    <property type="entry name" value="Peptidase_C2_calpain_cat"/>
</dbReference>
<dbReference type="InterPro" id="IPR036213">
    <property type="entry name" value="Calpain_III_sf"/>
</dbReference>
<evidence type="ECO:0000256" key="6">
    <source>
        <dbReference type="SAM" id="MobiDB-lite"/>
    </source>
</evidence>
<dbReference type="SUPFAM" id="SSF49562">
    <property type="entry name" value="C2 domain (Calcium/lipid-binding domain, CaLB)"/>
    <property type="match status" value="1"/>
</dbReference>
<dbReference type="PROSITE" id="PS50004">
    <property type="entry name" value="C2"/>
    <property type="match status" value="1"/>
</dbReference>
<dbReference type="SUPFAM" id="SSF49758">
    <property type="entry name" value="Calpain large subunit, middle domain (domain III)"/>
    <property type="match status" value="1"/>
</dbReference>
<keyword evidence="2" id="KW-0645">Protease</keyword>
<dbReference type="Gene3D" id="2.60.120.380">
    <property type="match status" value="1"/>
</dbReference>
<evidence type="ECO:0000259" key="8">
    <source>
        <dbReference type="PROSITE" id="PS50203"/>
    </source>
</evidence>
<keyword evidence="3" id="KW-0378">Hydrolase</keyword>
<dbReference type="InterPro" id="IPR022682">
    <property type="entry name" value="Calpain_domain_III"/>
</dbReference>
<protein>
    <submittedName>
        <fullName evidence="9">Calpain-5-like</fullName>
    </submittedName>
</protein>
<dbReference type="Pfam" id="PF00168">
    <property type="entry name" value="C2"/>
    <property type="match status" value="1"/>
</dbReference>
<dbReference type="InParanoid" id="A0A1V9XRZ5"/>
<dbReference type="GO" id="GO:0006508">
    <property type="term" value="P:proteolysis"/>
    <property type="evidence" value="ECO:0007669"/>
    <property type="project" value="UniProtKB-KW"/>
</dbReference>
<comment type="similarity">
    <text evidence="1">Belongs to the peptidase C2 family.</text>
</comment>
<dbReference type="OrthoDB" id="424753at2759"/>
<dbReference type="PANTHER" id="PTHR10183:SF379">
    <property type="entry name" value="CALPAIN-5"/>
    <property type="match status" value="1"/>
</dbReference>
<dbReference type="InterPro" id="IPR022684">
    <property type="entry name" value="Calpain_cysteine_protease"/>
</dbReference>
<dbReference type="GO" id="GO:0005737">
    <property type="term" value="C:cytoplasm"/>
    <property type="evidence" value="ECO:0007669"/>
    <property type="project" value="TreeGrafter"/>
</dbReference>
<evidence type="ECO:0000256" key="3">
    <source>
        <dbReference type="ARBA" id="ARBA00022801"/>
    </source>
</evidence>
<dbReference type="AlphaFoldDB" id="A0A1V9XRZ5"/>
<dbReference type="PROSITE" id="PS50203">
    <property type="entry name" value="CALPAIN_CAT"/>
    <property type="match status" value="1"/>
</dbReference>
<dbReference type="InterPro" id="IPR038765">
    <property type="entry name" value="Papain-like_cys_pep_sf"/>
</dbReference>
<dbReference type="SMART" id="SM00720">
    <property type="entry name" value="calpain_III"/>
    <property type="match status" value="1"/>
</dbReference>
<dbReference type="SMART" id="SM00239">
    <property type="entry name" value="C2"/>
    <property type="match status" value="1"/>
</dbReference>
<dbReference type="CDD" id="cd00044">
    <property type="entry name" value="CysPc"/>
    <property type="match status" value="1"/>
</dbReference>
<comment type="caution">
    <text evidence="9">The sequence shown here is derived from an EMBL/GenBank/DDBJ whole genome shotgun (WGS) entry which is preliminary data.</text>
</comment>
<dbReference type="Proteomes" id="UP000192247">
    <property type="component" value="Unassembled WGS sequence"/>
</dbReference>
<dbReference type="EMBL" id="MNPL01005170">
    <property type="protein sequence ID" value="OQR76203.1"/>
    <property type="molecule type" value="Genomic_DNA"/>
</dbReference>
<gene>
    <name evidence="9" type="ORF">BIW11_07933</name>
</gene>
<evidence type="ECO:0000256" key="2">
    <source>
        <dbReference type="ARBA" id="ARBA00022670"/>
    </source>
</evidence>
<dbReference type="Pfam" id="PF00648">
    <property type="entry name" value="Peptidase_C2"/>
    <property type="match status" value="2"/>
</dbReference>